<dbReference type="NCBIfam" id="TIGR01733">
    <property type="entry name" value="AA-adenyl-dom"/>
    <property type="match status" value="1"/>
</dbReference>
<dbReference type="InterPro" id="IPR010071">
    <property type="entry name" value="AA_adenyl_dom"/>
</dbReference>
<evidence type="ECO:0000313" key="3">
    <source>
        <dbReference type="EMBL" id="MEV8466972.1"/>
    </source>
</evidence>
<dbReference type="PROSITE" id="PS00455">
    <property type="entry name" value="AMP_BINDING"/>
    <property type="match status" value="1"/>
</dbReference>
<dbReference type="PANTHER" id="PTHR45527">
    <property type="entry name" value="NONRIBOSOMAL PEPTIDE SYNTHETASE"/>
    <property type="match status" value="1"/>
</dbReference>
<dbReference type="RefSeq" id="WP_366192762.1">
    <property type="nucleotide sequence ID" value="NZ_JBFBVU010000009.1"/>
</dbReference>
<dbReference type="EMBL" id="JBFBVU010000009">
    <property type="protein sequence ID" value="MEV8466972.1"/>
    <property type="molecule type" value="Genomic_DNA"/>
</dbReference>
<evidence type="ECO:0000259" key="2">
    <source>
        <dbReference type="Pfam" id="PF13193"/>
    </source>
</evidence>
<keyword evidence="4" id="KW-1185">Reference proteome</keyword>
<dbReference type="Gene3D" id="3.30.300.30">
    <property type="match status" value="1"/>
</dbReference>
<comment type="caution">
    <text evidence="3">The sequence shown here is derived from an EMBL/GenBank/DDBJ whole genome shotgun (WGS) entry which is preliminary data.</text>
</comment>
<dbReference type="InterPro" id="IPR020845">
    <property type="entry name" value="AMP-binding_CS"/>
</dbReference>
<dbReference type="CDD" id="cd05930">
    <property type="entry name" value="A_NRPS"/>
    <property type="match status" value="1"/>
</dbReference>
<feature type="domain" description="AMP-dependent synthetase/ligase" evidence="1">
    <location>
        <begin position="13"/>
        <end position="366"/>
    </location>
</feature>
<evidence type="ECO:0000259" key="1">
    <source>
        <dbReference type="Pfam" id="PF00501"/>
    </source>
</evidence>
<dbReference type="Gene3D" id="3.40.50.12780">
    <property type="entry name" value="N-terminal domain of ligase-like"/>
    <property type="match status" value="1"/>
</dbReference>
<dbReference type="Proteomes" id="UP001553161">
    <property type="component" value="Unassembled WGS sequence"/>
</dbReference>
<dbReference type="InterPro" id="IPR000873">
    <property type="entry name" value="AMP-dep_synth/lig_dom"/>
</dbReference>
<dbReference type="Pfam" id="PF00501">
    <property type="entry name" value="AMP-binding"/>
    <property type="match status" value="1"/>
</dbReference>
<dbReference type="SUPFAM" id="SSF56801">
    <property type="entry name" value="Acetyl-CoA synthetase-like"/>
    <property type="match status" value="1"/>
</dbReference>
<gene>
    <name evidence="3" type="ORF">AB0T83_09295</name>
</gene>
<reference evidence="3 4" key="1">
    <citation type="submission" date="2024-07" db="EMBL/GenBank/DDBJ databases">
        <authorList>
            <person name="Kang M."/>
        </authorList>
    </citation>
    <scope>NUCLEOTIDE SEQUENCE [LARGE SCALE GENOMIC DNA]</scope>
    <source>
        <strain evidence="3 4">DFM31</strain>
    </source>
</reference>
<dbReference type="Pfam" id="PF13193">
    <property type="entry name" value="AMP-binding_C"/>
    <property type="match status" value="1"/>
</dbReference>
<name>A0ABV3L614_9RHOB</name>
<organism evidence="3 4">
    <name type="scientific">Meridianimarinicoccus marinus</name>
    <dbReference type="NCBI Taxonomy" id="3231483"/>
    <lineage>
        <taxon>Bacteria</taxon>
        <taxon>Pseudomonadati</taxon>
        <taxon>Pseudomonadota</taxon>
        <taxon>Alphaproteobacteria</taxon>
        <taxon>Rhodobacterales</taxon>
        <taxon>Paracoccaceae</taxon>
        <taxon>Meridianimarinicoccus</taxon>
    </lineage>
</organism>
<dbReference type="InterPro" id="IPR025110">
    <property type="entry name" value="AMP-bd_C"/>
</dbReference>
<accession>A0ABV3L614</accession>
<dbReference type="PANTHER" id="PTHR45527:SF1">
    <property type="entry name" value="FATTY ACID SYNTHASE"/>
    <property type="match status" value="1"/>
</dbReference>
<dbReference type="InterPro" id="IPR045851">
    <property type="entry name" value="AMP-bd_C_sf"/>
</dbReference>
<dbReference type="InterPro" id="IPR042099">
    <property type="entry name" value="ANL_N_sf"/>
</dbReference>
<protein>
    <submittedName>
        <fullName evidence="3">Amino acid adenylation domain-containing protein</fullName>
    </submittedName>
</protein>
<evidence type="ECO:0000313" key="4">
    <source>
        <dbReference type="Proteomes" id="UP001553161"/>
    </source>
</evidence>
<sequence length="510" mass="54406">MGRTLTDRLALVAQARAEAEAVVFGGGSLTFAGLEDRAARLAGTLKALGVRRGDRVGISLQRGLDMPVAVYSVMLAGAGYVPIDPAAPPPRMQHILRDCGIGVLITQEARIAQVADAAPGTGLHSVIGVAAPLDGLTTLPFDAALQGVPHREPLGPDDLAYIIFTSGSTGVPKGLTHTHASALAFVDMATALYDLGPNDRMAATSALHFDMSCMEMFAGLLSGACIVMVPEAHAMMPASLAHLLDEQRITTLYTVPFQLIRLVEAGALEARDLSALRLVIHAGEPMPPRPIAQLRAVLPHARFSNFYGPAEVNGVTHWDHPPEGTDPSAPVPIGHACAHADLLIDGETPDSGELLVATPAMMRGYWRRPDLDAACFVTRTGTDGTMRRYYRTGDLVSRRPDGALLLLGRADRQVKLRGYRVELDEVELALDAHPAVSEAAALLSPDKLRILAFVRLAPGQAAQEADLHEIAARRLPAHAVPASIRILPQFPRTATGKIDRRRLLTEDTAQ</sequence>
<feature type="domain" description="AMP-binding enzyme C-terminal" evidence="2">
    <location>
        <begin position="425"/>
        <end position="497"/>
    </location>
</feature>
<proteinExistence type="predicted"/>